<dbReference type="Pfam" id="PF01479">
    <property type="entry name" value="S4"/>
    <property type="match status" value="1"/>
</dbReference>
<comment type="caution">
    <text evidence="8">The sequence shown here is derived from an EMBL/GenBank/DDBJ whole genome shotgun (WGS) entry which is preliminary data.</text>
</comment>
<dbReference type="InterPro" id="IPR006145">
    <property type="entry name" value="PsdUridine_synth_RsuA/RluA"/>
</dbReference>
<evidence type="ECO:0000256" key="3">
    <source>
        <dbReference type="ARBA" id="ARBA00023235"/>
    </source>
</evidence>
<keyword evidence="9" id="KW-1185">Reference proteome</keyword>
<comment type="function">
    <text evidence="6">Responsible for synthesis of pseudouridine from uracil.</text>
</comment>
<dbReference type="EMBL" id="LKET01000032">
    <property type="protein sequence ID" value="KPU44241.1"/>
    <property type="molecule type" value="Genomic_DNA"/>
</dbReference>
<dbReference type="Proteomes" id="UP000050326">
    <property type="component" value="Unassembled WGS sequence"/>
</dbReference>
<dbReference type="Gene3D" id="3.30.2350.10">
    <property type="entry name" value="Pseudouridine synthase"/>
    <property type="match status" value="1"/>
</dbReference>
<reference evidence="8 9" key="1">
    <citation type="submission" date="2015-09" db="EMBL/GenBank/DDBJ databases">
        <title>Genome sequence of Oxobacter pfennigii DSM 3222.</title>
        <authorList>
            <person name="Poehlein A."/>
            <person name="Bengelsdorf F.R."/>
            <person name="Schiel-Bengelsdorf B."/>
            <person name="Duerre P."/>
            <person name="Daniel R."/>
        </authorList>
    </citation>
    <scope>NUCLEOTIDE SEQUENCE [LARGE SCALE GENOMIC DNA]</scope>
    <source>
        <strain evidence="8 9">DSM 3222</strain>
    </source>
</reference>
<feature type="active site" evidence="4">
    <location>
        <position position="142"/>
    </location>
</feature>
<evidence type="ECO:0000313" key="8">
    <source>
        <dbReference type="EMBL" id="KPU44241.1"/>
    </source>
</evidence>
<dbReference type="Pfam" id="PF00849">
    <property type="entry name" value="PseudoU_synth_2"/>
    <property type="match status" value="1"/>
</dbReference>
<evidence type="ECO:0000256" key="4">
    <source>
        <dbReference type="PIRSR" id="PIRSR606225-1"/>
    </source>
</evidence>
<dbReference type="SUPFAM" id="SSF55174">
    <property type="entry name" value="Alpha-L RNA-binding motif"/>
    <property type="match status" value="1"/>
</dbReference>
<comment type="similarity">
    <text evidence="2 6">Belongs to the pseudouridine synthase RluA family.</text>
</comment>
<dbReference type="NCBIfam" id="TIGR00005">
    <property type="entry name" value="rluA_subfam"/>
    <property type="match status" value="1"/>
</dbReference>
<dbReference type="InterPro" id="IPR006225">
    <property type="entry name" value="PsdUridine_synth_RluC/D"/>
</dbReference>
<gene>
    <name evidence="8" type="primary">rluC</name>
    <name evidence="8" type="ORF">OXPF_24090</name>
</gene>
<comment type="catalytic activity">
    <reaction evidence="1 6">
        <text>a uridine in RNA = a pseudouridine in RNA</text>
        <dbReference type="Rhea" id="RHEA:48348"/>
        <dbReference type="Rhea" id="RHEA-COMP:12068"/>
        <dbReference type="Rhea" id="RHEA-COMP:12069"/>
        <dbReference type="ChEBI" id="CHEBI:65314"/>
        <dbReference type="ChEBI" id="CHEBI:65315"/>
    </reaction>
</comment>
<evidence type="ECO:0000256" key="6">
    <source>
        <dbReference type="RuleBase" id="RU362028"/>
    </source>
</evidence>
<dbReference type="PATRIC" id="fig|36849.3.peg.2541"/>
<keyword evidence="3 6" id="KW-0413">Isomerase</keyword>
<evidence type="ECO:0000256" key="2">
    <source>
        <dbReference type="ARBA" id="ARBA00010876"/>
    </source>
</evidence>
<dbReference type="SMART" id="SM00363">
    <property type="entry name" value="S4"/>
    <property type="match status" value="1"/>
</dbReference>
<dbReference type="EC" id="5.4.99.-" evidence="6"/>
<dbReference type="GO" id="GO:0003723">
    <property type="term" value="F:RNA binding"/>
    <property type="evidence" value="ECO:0007669"/>
    <property type="project" value="UniProtKB-KW"/>
</dbReference>
<dbReference type="PANTHER" id="PTHR21600">
    <property type="entry name" value="MITOCHONDRIAL RNA PSEUDOURIDINE SYNTHASE"/>
    <property type="match status" value="1"/>
</dbReference>
<dbReference type="AlphaFoldDB" id="A0A0P8WNV4"/>
<evidence type="ECO:0000313" key="9">
    <source>
        <dbReference type="Proteomes" id="UP000050326"/>
    </source>
</evidence>
<evidence type="ECO:0000256" key="5">
    <source>
        <dbReference type="PROSITE-ProRule" id="PRU00182"/>
    </source>
</evidence>
<evidence type="ECO:0000259" key="7">
    <source>
        <dbReference type="SMART" id="SM00363"/>
    </source>
</evidence>
<dbReference type="RefSeq" id="WP_054875425.1">
    <property type="nucleotide sequence ID" value="NZ_LKET01000032.1"/>
</dbReference>
<dbReference type="InterPro" id="IPR036986">
    <property type="entry name" value="S4_RNA-bd_sf"/>
</dbReference>
<dbReference type="PROSITE" id="PS50889">
    <property type="entry name" value="S4"/>
    <property type="match status" value="1"/>
</dbReference>
<dbReference type="Gene3D" id="3.10.290.10">
    <property type="entry name" value="RNA-binding S4 domain"/>
    <property type="match status" value="1"/>
</dbReference>
<dbReference type="InterPro" id="IPR050188">
    <property type="entry name" value="RluA_PseudoU_synthase"/>
</dbReference>
<evidence type="ECO:0000256" key="1">
    <source>
        <dbReference type="ARBA" id="ARBA00000073"/>
    </source>
</evidence>
<dbReference type="CDD" id="cd00165">
    <property type="entry name" value="S4"/>
    <property type="match status" value="1"/>
</dbReference>
<accession>A0A0P8WNV4</accession>
<dbReference type="PANTHER" id="PTHR21600:SF83">
    <property type="entry name" value="PSEUDOURIDYLATE SYNTHASE RPUSD4, MITOCHONDRIAL"/>
    <property type="match status" value="1"/>
</dbReference>
<sequence length="319" mass="37153">MSKIIITANESDQRLDRFLRKYLKTTSLTEIYKMIRKKDILVNGKKAAESYRLKTDDEVEIKILKQQESFSSIVPAGRDFKITFEDKNLLVADKPPELILHPDKTHKEDTLIDQVLYYLYEEGSFDPEIETTFKPAAVNRLDLNTGGLVIFAKNYPALQELSKMMRNRDIKKYYQCLVKGFFAGEKTYKAYLDKDTEKNIVNVSEDKKEDSKEIHTKAKALKTNGEYTLLEIELITGRSHQIRAHLSSMNYPIIGDKKYGQKEANDYFRKKYGLMHQFLYAYRIYFEDAPENLVYLKGKSIETKLPSIYSPIIKELFNG</sequence>
<dbReference type="STRING" id="36849.OXPF_24090"/>
<dbReference type="OrthoDB" id="9807829at2"/>
<dbReference type="CDD" id="cd02869">
    <property type="entry name" value="PseudoU_synth_RluA_like"/>
    <property type="match status" value="1"/>
</dbReference>
<keyword evidence="5" id="KW-0694">RNA-binding</keyword>
<dbReference type="SUPFAM" id="SSF55120">
    <property type="entry name" value="Pseudouridine synthase"/>
    <property type="match status" value="1"/>
</dbReference>
<protein>
    <recommendedName>
        <fullName evidence="6">Pseudouridine synthase</fullName>
        <ecNumber evidence="6">5.4.99.-</ecNumber>
    </recommendedName>
</protein>
<dbReference type="GO" id="GO:0000455">
    <property type="term" value="P:enzyme-directed rRNA pseudouridine synthesis"/>
    <property type="evidence" value="ECO:0007669"/>
    <property type="project" value="UniProtKB-ARBA"/>
</dbReference>
<proteinExistence type="inferred from homology"/>
<feature type="domain" description="RNA-binding S4" evidence="7">
    <location>
        <begin position="13"/>
        <end position="70"/>
    </location>
</feature>
<name>A0A0P8WNV4_9CLOT</name>
<organism evidence="8 9">
    <name type="scientific">Oxobacter pfennigii</name>
    <dbReference type="NCBI Taxonomy" id="36849"/>
    <lineage>
        <taxon>Bacteria</taxon>
        <taxon>Bacillati</taxon>
        <taxon>Bacillota</taxon>
        <taxon>Clostridia</taxon>
        <taxon>Eubacteriales</taxon>
        <taxon>Clostridiaceae</taxon>
        <taxon>Oxobacter</taxon>
    </lineage>
</organism>
<dbReference type="GO" id="GO:0120159">
    <property type="term" value="F:rRNA pseudouridine synthase activity"/>
    <property type="evidence" value="ECO:0007669"/>
    <property type="project" value="UniProtKB-ARBA"/>
</dbReference>
<dbReference type="InterPro" id="IPR020103">
    <property type="entry name" value="PsdUridine_synth_cat_dom_sf"/>
</dbReference>
<dbReference type="InterPro" id="IPR002942">
    <property type="entry name" value="S4_RNA-bd"/>
</dbReference>